<proteinExistence type="predicted"/>
<comment type="caution">
    <text evidence="1">The sequence shown here is derived from an EMBL/GenBank/DDBJ whole genome shotgun (WGS) entry which is preliminary data.</text>
</comment>
<accession>A0ABR1IDF9</accession>
<reference evidence="1 2" key="1">
    <citation type="journal article" date="2025" name="Microbiol. Resour. Announc.">
        <title>Draft genome sequences for Neonectria magnoliae and Neonectria punicea, canker pathogens of Liriodendron tulipifera and Acer saccharum in West Virginia.</title>
        <authorList>
            <person name="Petronek H.M."/>
            <person name="Kasson M.T."/>
            <person name="Metheny A.M."/>
            <person name="Stauder C.M."/>
            <person name="Lovett B."/>
            <person name="Lynch S.C."/>
            <person name="Garnas J.R."/>
            <person name="Kasson L.R."/>
            <person name="Stajich J.E."/>
        </authorList>
    </citation>
    <scope>NUCLEOTIDE SEQUENCE [LARGE SCALE GENOMIC DNA]</scope>
    <source>
        <strain evidence="1 2">NRRL 64651</strain>
    </source>
</reference>
<keyword evidence="2" id="KW-1185">Reference proteome</keyword>
<name>A0ABR1IDF9_9HYPO</name>
<organism evidence="1 2">
    <name type="scientific">Neonectria magnoliae</name>
    <dbReference type="NCBI Taxonomy" id="2732573"/>
    <lineage>
        <taxon>Eukaryota</taxon>
        <taxon>Fungi</taxon>
        <taxon>Dikarya</taxon>
        <taxon>Ascomycota</taxon>
        <taxon>Pezizomycotina</taxon>
        <taxon>Sordariomycetes</taxon>
        <taxon>Hypocreomycetidae</taxon>
        <taxon>Hypocreales</taxon>
        <taxon>Nectriaceae</taxon>
        <taxon>Neonectria</taxon>
    </lineage>
</organism>
<protein>
    <submittedName>
        <fullName evidence="1">Uncharacterized protein</fullName>
    </submittedName>
</protein>
<evidence type="ECO:0000313" key="1">
    <source>
        <dbReference type="EMBL" id="KAK7431294.1"/>
    </source>
</evidence>
<dbReference type="Proteomes" id="UP001498421">
    <property type="component" value="Unassembled WGS sequence"/>
</dbReference>
<sequence length="148" mass="16309">MAAVATTQGSRPRSASSVDQLFELVDGLDDAQIHSLLQDFNNTVASNVPQETVIESSPDIASENSIACCCKALQKDKPARGAVAPHRSRFGCSVISIPRAHPAEVHVRHFIPVLYEIDIHQLHDELRNRQHYEFAGTVGVWQTPETNK</sequence>
<evidence type="ECO:0000313" key="2">
    <source>
        <dbReference type="Proteomes" id="UP001498421"/>
    </source>
</evidence>
<gene>
    <name evidence="1" type="ORF">QQZ08_002065</name>
</gene>
<dbReference type="EMBL" id="JAZAVK010000012">
    <property type="protein sequence ID" value="KAK7431294.1"/>
    <property type="molecule type" value="Genomic_DNA"/>
</dbReference>